<organism evidence="2 3">
    <name type="scientific">Anopheles farauti</name>
    <dbReference type="NCBI Taxonomy" id="69004"/>
    <lineage>
        <taxon>Eukaryota</taxon>
        <taxon>Metazoa</taxon>
        <taxon>Ecdysozoa</taxon>
        <taxon>Arthropoda</taxon>
        <taxon>Hexapoda</taxon>
        <taxon>Insecta</taxon>
        <taxon>Pterygota</taxon>
        <taxon>Neoptera</taxon>
        <taxon>Endopterygota</taxon>
        <taxon>Diptera</taxon>
        <taxon>Nematocera</taxon>
        <taxon>Culicoidea</taxon>
        <taxon>Culicidae</taxon>
        <taxon>Anophelinae</taxon>
        <taxon>Anopheles</taxon>
    </lineage>
</organism>
<evidence type="ECO:0000256" key="1">
    <source>
        <dbReference type="SAM" id="Phobius"/>
    </source>
</evidence>
<accession>A0A182QHY5</accession>
<dbReference type="VEuPathDB" id="VectorBase:AFAF010527"/>
<reference evidence="2" key="2">
    <citation type="submission" date="2020-05" db="UniProtKB">
        <authorList>
            <consortium name="EnsemblMetazoa"/>
        </authorList>
    </citation>
    <scope>IDENTIFICATION</scope>
    <source>
        <strain evidence="2">FAR1</strain>
    </source>
</reference>
<feature type="transmembrane region" description="Helical" evidence="1">
    <location>
        <begin position="117"/>
        <end position="137"/>
    </location>
</feature>
<reference evidence="3" key="1">
    <citation type="submission" date="2014-01" db="EMBL/GenBank/DDBJ databases">
        <title>The Genome Sequence of Anopheles farauti FAR1 (V2).</title>
        <authorList>
            <consortium name="The Broad Institute Genomics Platform"/>
            <person name="Neafsey D.E."/>
            <person name="Besansky N."/>
            <person name="Howell P."/>
            <person name="Walton C."/>
            <person name="Young S.K."/>
            <person name="Zeng Q."/>
            <person name="Gargeya S."/>
            <person name="Fitzgerald M."/>
            <person name="Haas B."/>
            <person name="Abouelleil A."/>
            <person name="Allen A.W."/>
            <person name="Alvarado L."/>
            <person name="Arachchi H.M."/>
            <person name="Berlin A.M."/>
            <person name="Chapman S.B."/>
            <person name="Gainer-Dewar J."/>
            <person name="Goldberg J."/>
            <person name="Griggs A."/>
            <person name="Gujja S."/>
            <person name="Hansen M."/>
            <person name="Howarth C."/>
            <person name="Imamovic A."/>
            <person name="Ireland A."/>
            <person name="Larimer J."/>
            <person name="McCowan C."/>
            <person name="Murphy C."/>
            <person name="Pearson M."/>
            <person name="Poon T.W."/>
            <person name="Priest M."/>
            <person name="Roberts A."/>
            <person name="Saif S."/>
            <person name="Shea T."/>
            <person name="Sisk P."/>
            <person name="Sykes S."/>
            <person name="Wortman J."/>
            <person name="Nusbaum C."/>
            <person name="Birren B."/>
        </authorList>
    </citation>
    <scope>NUCLEOTIDE SEQUENCE [LARGE SCALE GENOMIC DNA]</scope>
    <source>
        <strain evidence="3">FAR1</strain>
    </source>
</reference>
<keyword evidence="1" id="KW-1133">Transmembrane helix</keyword>
<keyword evidence="1" id="KW-0472">Membrane</keyword>
<protein>
    <submittedName>
        <fullName evidence="2">Uncharacterized protein</fullName>
    </submittedName>
</protein>
<evidence type="ECO:0000313" key="3">
    <source>
        <dbReference type="Proteomes" id="UP000075886"/>
    </source>
</evidence>
<dbReference type="EMBL" id="AXCN02000770">
    <property type="status" value="NOT_ANNOTATED_CDS"/>
    <property type="molecule type" value="Genomic_DNA"/>
</dbReference>
<sequence>METQQMDAGCHLAGLGRLVYGIFVRLRLPQLHPGFVHSVDKVRGEQVPWLLHLLIVLIDLVLRHAVAEAVQLTERIHSSAGRADTARDVRGWCDIARVAIAEEVTVTGARVTERTGIVLVVRIGVVVLLEVFLVGSIKRRQLATASTAKVLQLTVVQDQVAQEG</sequence>
<dbReference type="AlphaFoldDB" id="A0A182QHY5"/>
<dbReference type="EnsemblMetazoa" id="AFAF010527-RA">
    <property type="protein sequence ID" value="AFAF010527-PA"/>
    <property type="gene ID" value="AFAF010527"/>
</dbReference>
<evidence type="ECO:0000313" key="2">
    <source>
        <dbReference type="EnsemblMetazoa" id="AFAF010527-PA"/>
    </source>
</evidence>
<name>A0A182QHY5_9DIPT</name>
<keyword evidence="1" id="KW-0812">Transmembrane</keyword>
<dbReference type="Proteomes" id="UP000075886">
    <property type="component" value="Unassembled WGS sequence"/>
</dbReference>
<proteinExistence type="predicted"/>
<keyword evidence="3" id="KW-1185">Reference proteome</keyword>